<feature type="domain" description="UvrC family homology region profile" evidence="8">
    <location>
        <begin position="256"/>
        <end position="357"/>
    </location>
</feature>
<dbReference type="Gene3D" id="3.40.1440.10">
    <property type="entry name" value="GIY-YIG endonuclease"/>
    <property type="match status" value="1"/>
</dbReference>
<dbReference type="InterPro" id="IPR036876">
    <property type="entry name" value="UVR_dom_sf"/>
</dbReference>
<dbReference type="PATRIC" id="fig|1618482.3.peg.703"/>
<dbReference type="InterPro" id="IPR050066">
    <property type="entry name" value="UvrABC_protein_C"/>
</dbReference>
<sequence length="424" mass="49457">MNLTNIPVTPGIYQFLNNEGEILYVGKAINLKNRVKSYFQKNLLSPKTQQLVKQIKTIKTVKTESEFDALLLEAKLINSLQPKYNITWRDDKHPLYIKITPEEFPKIQTVRREDDKKSVYFGPFPSATTVRQTLKFLREIFPYCSEKRIGKRPCFYSHIGLCDPCPNDIASRIGSDYQEGLKRYRNNIFMIRKVLEGKAPSVVRQLQKYMKQYSNNSEFEQAAQVKHQLDKIEYLRQMRTPVREYMKNPNLYDDMRQEELSELASVLGQTSLSHIEGFDISNIQGTHATGSMVTFIDGEPEKSYYRRFKIRLKNTPDDTFMMHEMLLRRLAHEDWPYPDLIMVDGGKGQINAARHAMHLTNISIPLIGLAKRLEEILVPQQNDTFKTIRLPESSKALHLVQRIRNEAHRFANTYHRKLRAQGMV</sequence>
<proteinExistence type="predicted"/>
<evidence type="ECO:0000259" key="6">
    <source>
        <dbReference type="PROSITE" id="PS50151"/>
    </source>
</evidence>
<dbReference type="AlphaFoldDB" id="A0A0G0W9E3"/>
<evidence type="ECO:0000256" key="1">
    <source>
        <dbReference type="ARBA" id="ARBA00022490"/>
    </source>
</evidence>
<dbReference type="Proteomes" id="UP000034664">
    <property type="component" value="Unassembled WGS sequence"/>
</dbReference>
<evidence type="ECO:0000313" key="9">
    <source>
        <dbReference type="EMBL" id="KKR71847.1"/>
    </source>
</evidence>
<dbReference type="SMART" id="SM00465">
    <property type="entry name" value="GIYc"/>
    <property type="match status" value="1"/>
</dbReference>
<reference evidence="9 10" key="1">
    <citation type="journal article" date="2015" name="Nature">
        <title>rRNA introns, odd ribosomes, and small enigmatic genomes across a large radiation of phyla.</title>
        <authorList>
            <person name="Brown C.T."/>
            <person name="Hug L.A."/>
            <person name="Thomas B.C."/>
            <person name="Sharon I."/>
            <person name="Castelle C.J."/>
            <person name="Singh A."/>
            <person name="Wilkins M.J."/>
            <person name="Williams K.H."/>
            <person name="Banfield J.F."/>
        </authorList>
    </citation>
    <scope>NUCLEOTIDE SEQUENCE [LARGE SCALE GENOMIC DNA]</scope>
</reference>
<accession>A0A0G0W9E3</accession>
<evidence type="ECO:0000256" key="2">
    <source>
        <dbReference type="ARBA" id="ARBA00022763"/>
    </source>
</evidence>
<feature type="domain" description="GIY-YIG" evidence="7">
    <location>
        <begin position="8"/>
        <end position="86"/>
    </location>
</feature>
<dbReference type="CDD" id="cd10434">
    <property type="entry name" value="GIY-YIG_UvrC_Cho"/>
    <property type="match status" value="1"/>
</dbReference>
<keyword evidence="5" id="KW-0234">DNA repair</keyword>
<dbReference type="InterPro" id="IPR001162">
    <property type="entry name" value="UvrC_RNase_H_dom"/>
</dbReference>
<evidence type="ECO:0000259" key="8">
    <source>
        <dbReference type="PROSITE" id="PS50165"/>
    </source>
</evidence>
<dbReference type="GO" id="GO:0009380">
    <property type="term" value="C:excinuclease repair complex"/>
    <property type="evidence" value="ECO:0007669"/>
    <property type="project" value="TreeGrafter"/>
</dbReference>
<evidence type="ECO:0000259" key="7">
    <source>
        <dbReference type="PROSITE" id="PS50164"/>
    </source>
</evidence>
<dbReference type="InterPro" id="IPR047296">
    <property type="entry name" value="GIY-YIG_UvrC_Cho"/>
</dbReference>
<dbReference type="InterPro" id="IPR001943">
    <property type="entry name" value="UVR_dom"/>
</dbReference>
<dbReference type="GO" id="GO:0006289">
    <property type="term" value="P:nucleotide-excision repair"/>
    <property type="evidence" value="ECO:0007669"/>
    <property type="project" value="InterPro"/>
</dbReference>
<keyword evidence="3" id="KW-0228">DNA excision</keyword>
<dbReference type="Pfam" id="PF01541">
    <property type="entry name" value="GIY-YIG"/>
    <property type="match status" value="1"/>
</dbReference>
<dbReference type="InterPro" id="IPR000305">
    <property type="entry name" value="GIY-YIG_endonuc"/>
</dbReference>
<evidence type="ECO:0000256" key="3">
    <source>
        <dbReference type="ARBA" id="ARBA00022769"/>
    </source>
</evidence>
<keyword evidence="2" id="KW-0227">DNA damage</keyword>
<dbReference type="PROSITE" id="PS50151">
    <property type="entry name" value="UVR"/>
    <property type="match status" value="1"/>
</dbReference>
<evidence type="ECO:0000256" key="4">
    <source>
        <dbReference type="ARBA" id="ARBA00022881"/>
    </source>
</evidence>
<keyword evidence="1" id="KW-0963">Cytoplasm</keyword>
<dbReference type="Pfam" id="PF08459">
    <property type="entry name" value="UvrC_RNaseH_dom"/>
    <property type="match status" value="1"/>
</dbReference>
<comment type="caution">
    <text evidence="9">The sequence shown here is derived from an EMBL/GenBank/DDBJ whole genome shotgun (WGS) entry which is preliminary data.</text>
</comment>
<evidence type="ECO:0000313" key="10">
    <source>
        <dbReference type="Proteomes" id="UP000034664"/>
    </source>
</evidence>
<dbReference type="Gene3D" id="4.10.860.10">
    <property type="entry name" value="UVR domain"/>
    <property type="match status" value="1"/>
</dbReference>
<dbReference type="Pfam" id="PF02151">
    <property type="entry name" value="UVR"/>
    <property type="match status" value="1"/>
</dbReference>
<dbReference type="InterPro" id="IPR038476">
    <property type="entry name" value="UvrC_RNase_H_dom_sf"/>
</dbReference>
<dbReference type="FunFam" id="3.40.1440.10:FF:000001">
    <property type="entry name" value="UvrABC system protein C"/>
    <property type="match status" value="1"/>
</dbReference>
<dbReference type="EMBL" id="LBZM01000017">
    <property type="protein sequence ID" value="KKR71847.1"/>
    <property type="molecule type" value="Genomic_DNA"/>
</dbReference>
<protein>
    <submittedName>
        <fullName evidence="9">Excinuclease ABC C subunit domain protein</fullName>
    </submittedName>
</protein>
<dbReference type="Gene3D" id="3.30.420.340">
    <property type="entry name" value="UvrC, RNAse H endonuclease domain"/>
    <property type="match status" value="1"/>
</dbReference>
<keyword evidence="4" id="KW-0267">Excision nuclease</keyword>
<gene>
    <name evidence="9" type="ORF">UU14_C0017G0012</name>
</gene>
<name>A0A0G0W9E3_9BACT</name>
<dbReference type="SUPFAM" id="SSF46600">
    <property type="entry name" value="C-terminal UvrC-binding domain of UvrB"/>
    <property type="match status" value="1"/>
</dbReference>
<dbReference type="PANTHER" id="PTHR30562">
    <property type="entry name" value="UVRC/OXIDOREDUCTASE"/>
    <property type="match status" value="1"/>
</dbReference>
<dbReference type="PROSITE" id="PS50164">
    <property type="entry name" value="GIY_YIG"/>
    <property type="match status" value="1"/>
</dbReference>
<organism evidence="9 10">
    <name type="scientific">Candidatus Roizmanbacteria bacterium GW2011_GWB1_40_7</name>
    <dbReference type="NCBI Taxonomy" id="1618482"/>
    <lineage>
        <taxon>Bacteria</taxon>
        <taxon>Candidatus Roizmaniibacteriota</taxon>
    </lineage>
</organism>
<dbReference type="GO" id="GO:0009381">
    <property type="term" value="F:excinuclease ABC activity"/>
    <property type="evidence" value="ECO:0007669"/>
    <property type="project" value="InterPro"/>
</dbReference>
<dbReference type="InterPro" id="IPR035901">
    <property type="entry name" value="GIY-YIG_endonuc_sf"/>
</dbReference>
<feature type="domain" description="UVR" evidence="6">
    <location>
        <begin position="200"/>
        <end position="235"/>
    </location>
</feature>
<dbReference type="PROSITE" id="PS50165">
    <property type="entry name" value="UVRC"/>
    <property type="match status" value="1"/>
</dbReference>
<evidence type="ECO:0000256" key="5">
    <source>
        <dbReference type="ARBA" id="ARBA00023204"/>
    </source>
</evidence>
<dbReference type="PANTHER" id="PTHR30562:SF1">
    <property type="entry name" value="UVRABC SYSTEM PROTEIN C"/>
    <property type="match status" value="1"/>
</dbReference>
<dbReference type="SUPFAM" id="SSF82771">
    <property type="entry name" value="GIY-YIG endonuclease"/>
    <property type="match status" value="1"/>
</dbReference>